<keyword evidence="1" id="KW-0472">Membrane</keyword>
<dbReference type="EMBL" id="PDCK01000040">
    <property type="protein sequence ID" value="PRQ47941.1"/>
    <property type="molecule type" value="Genomic_DNA"/>
</dbReference>
<keyword evidence="1" id="KW-0812">Transmembrane</keyword>
<feature type="transmembrane region" description="Helical" evidence="1">
    <location>
        <begin position="101"/>
        <end position="122"/>
    </location>
</feature>
<protein>
    <recommendedName>
        <fullName evidence="4">FBD domain-containing protein</fullName>
    </recommendedName>
</protein>
<gene>
    <name evidence="2" type="ORF">RchiOBHm_Chr2g0105191</name>
</gene>
<organism evidence="2 3">
    <name type="scientific">Rosa chinensis</name>
    <name type="common">China rose</name>
    <dbReference type="NCBI Taxonomy" id="74649"/>
    <lineage>
        <taxon>Eukaryota</taxon>
        <taxon>Viridiplantae</taxon>
        <taxon>Streptophyta</taxon>
        <taxon>Embryophyta</taxon>
        <taxon>Tracheophyta</taxon>
        <taxon>Spermatophyta</taxon>
        <taxon>Magnoliopsida</taxon>
        <taxon>eudicotyledons</taxon>
        <taxon>Gunneridae</taxon>
        <taxon>Pentapetalae</taxon>
        <taxon>rosids</taxon>
        <taxon>fabids</taxon>
        <taxon>Rosales</taxon>
        <taxon>Rosaceae</taxon>
        <taxon>Rosoideae</taxon>
        <taxon>Rosoideae incertae sedis</taxon>
        <taxon>Rosa</taxon>
    </lineage>
</organism>
<evidence type="ECO:0000313" key="3">
    <source>
        <dbReference type="Proteomes" id="UP000238479"/>
    </source>
</evidence>
<evidence type="ECO:0000313" key="2">
    <source>
        <dbReference type="EMBL" id="PRQ47941.1"/>
    </source>
</evidence>
<dbReference type="Proteomes" id="UP000238479">
    <property type="component" value="Chromosome 2"/>
</dbReference>
<name>A0A2P6RNH7_ROSCH</name>
<keyword evidence="3" id="KW-1185">Reference proteome</keyword>
<proteinExistence type="predicted"/>
<dbReference type="Gramene" id="PRQ47941">
    <property type="protein sequence ID" value="PRQ47941"/>
    <property type="gene ID" value="RchiOBHm_Chr2g0105191"/>
</dbReference>
<accession>A0A2P6RNH7</accession>
<evidence type="ECO:0008006" key="4">
    <source>
        <dbReference type="Google" id="ProtNLM"/>
    </source>
</evidence>
<dbReference type="AlphaFoldDB" id="A0A2P6RNH7"/>
<keyword evidence="1" id="KW-1133">Transmembrane helix</keyword>
<sequence length="126" mass="15002">MKEICETCFLEIYHFLLRFTFLERLRHDVLEIAFRSLSFCLSKLEILKLNCTIVWPERDFVIPLLPNPKRFELAYDEDEDSALLHLISFIKESPCLRTPVLLIHMMMMMMILNVLLMLGYSVRGKF</sequence>
<comment type="caution">
    <text evidence="2">The sequence shown here is derived from an EMBL/GenBank/DDBJ whole genome shotgun (WGS) entry which is preliminary data.</text>
</comment>
<reference evidence="2 3" key="1">
    <citation type="journal article" date="2018" name="Nat. Genet.">
        <title>The Rosa genome provides new insights in the design of modern roses.</title>
        <authorList>
            <person name="Bendahmane M."/>
        </authorList>
    </citation>
    <scope>NUCLEOTIDE SEQUENCE [LARGE SCALE GENOMIC DNA]</scope>
    <source>
        <strain evidence="3">cv. Old Blush</strain>
    </source>
</reference>
<evidence type="ECO:0000256" key="1">
    <source>
        <dbReference type="SAM" id="Phobius"/>
    </source>
</evidence>